<reference evidence="3" key="2">
    <citation type="journal article" date="2008" name="Nucleic Acids Res.">
        <title>The rice annotation project database (RAP-DB): 2008 update.</title>
        <authorList>
            <consortium name="The rice annotation project (RAP)"/>
        </authorList>
    </citation>
    <scope>GENOME REANNOTATION</scope>
    <source>
        <strain evidence="3">cv. Nipponbare</strain>
    </source>
</reference>
<feature type="compositionally biased region" description="Basic residues" evidence="1">
    <location>
        <begin position="130"/>
        <end position="157"/>
    </location>
</feature>
<protein>
    <submittedName>
        <fullName evidence="2">Uncharacterized protein</fullName>
    </submittedName>
</protein>
<proteinExistence type="predicted"/>
<accession>Q84YU2</accession>
<sequence>MEEFEMEEVALMAHSRLMNYERVISTGREKDTGGCPSSSTWCALALGSASAPLHHCLDSDRSISSDNPKQAFKHHKNQQKIALIVALPPSAAAVDPASPVIATAGSGRPRARNGGGEGSWQRWRREREKRARRWSSRPRHRRLRARRIHRPCHRCRRDKTPSPPNPSPVSSSPPSPPDALLDPPPRHELRRSRAPRRGLVDAATRGPPPRTDD</sequence>
<evidence type="ECO:0000256" key="1">
    <source>
        <dbReference type="SAM" id="MobiDB-lite"/>
    </source>
</evidence>
<reference evidence="3" key="1">
    <citation type="journal article" date="2005" name="Nature">
        <title>The map-based sequence of the rice genome.</title>
        <authorList>
            <consortium name="International rice genome sequencing project (IRGSP)"/>
            <person name="Matsumoto T."/>
            <person name="Wu J."/>
            <person name="Kanamori H."/>
            <person name="Katayose Y."/>
            <person name="Fujisawa M."/>
            <person name="Namiki N."/>
            <person name="Mizuno H."/>
            <person name="Yamamoto K."/>
            <person name="Antonio B.A."/>
            <person name="Baba T."/>
            <person name="Sakata K."/>
            <person name="Nagamura Y."/>
            <person name="Aoki H."/>
            <person name="Arikawa K."/>
            <person name="Arita K."/>
            <person name="Bito T."/>
            <person name="Chiden Y."/>
            <person name="Fujitsuka N."/>
            <person name="Fukunaka R."/>
            <person name="Hamada M."/>
            <person name="Harada C."/>
            <person name="Hayashi A."/>
            <person name="Hijishita S."/>
            <person name="Honda M."/>
            <person name="Hosokawa S."/>
            <person name="Ichikawa Y."/>
            <person name="Idonuma A."/>
            <person name="Iijima M."/>
            <person name="Ikeda M."/>
            <person name="Ikeno M."/>
            <person name="Ito K."/>
            <person name="Ito S."/>
            <person name="Ito T."/>
            <person name="Ito Y."/>
            <person name="Ito Y."/>
            <person name="Iwabuchi A."/>
            <person name="Kamiya K."/>
            <person name="Karasawa W."/>
            <person name="Kurita K."/>
            <person name="Katagiri S."/>
            <person name="Kikuta A."/>
            <person name="Kobayashi H."/>
            <person name="Kobayashi N."/>
            <person name="Machita K."/>
            <person name="Maehara T."/>
            <person name="Masukawa M."/>
            <person name="Mizubayashi T."/>
            <person name="Mukai Y."/>
            <person name="Nagasaki H."/>
            <person name="Nagata Y."/>
            <person name="Naito S."/>
            <person name="Nakashima M."/>
            <person name="Nakama Y."/>
            <person name="Nakamichi Y."/>
            <person name="Nakamura M."/>
            <person name="Meguro A."/>
            <person name="Negishi M."/>
            <person name="Ohta I."/>
            <person name="Ohta T."/>
            <person name="Okamoto M."/>
            <person name="Ono N."/>
            <person name="Saji S."/>
            <person name="Sakaguchi M."/>
            <person name="Sakai K."/>
            <person name="Shibata M."/>
            <person name="Shimokawa T."/>
            <person name="Song J."/>
            <person name="Takazaki Y."/>
            <person name="Terasawa K."/>
            <person name="Tsugane M."/>
            <person name="Tsuji K."/>
            <person name="Ueda S."/>
            <person name="Waki K."/>
            <person name="Yamagata H."/>
            <person name="Yamamoto M."/>
            <person name="Yamamoto S."/>
            <person name="Yamane H."/>
            <person name="Yoshiki S."/>
            <person name="Yoshihara R."/>
            <person name="Yukawa K."/>
            <person name="Zhong H."/>
            <person name="Yano M."/>
            <person name="Yuan Q."/>
            <person name="Ouyang S."/>
            <person name="Liu J."/>
            <person name="Jones K.M."/>
            <person name="Gansberger K."/>
            <person name="Moffat K."/>
            <person name="Hill J."/>
            <person name="Bera J."/>
            <person name="Fadrosh D."/>
            <person name="Jin S."/>
            <person name="Johri S."/>
            <person name="Kim M."/>
            <person name="Overton L."/>
            <person name="Reardon M."/>
            <person name="Tsitrin T."/>
            <person name="Vuong H."/>
            <person name="Weaver B."/>
            <person name="Ciecko A."/>
            <person name="Tallon L."/>
            <person name="Jackson J."/>
            <person name="Pai G."/>
            <person name="Aken S.V."/>
            <person name="Utterback T."/>
            <person name="Reidmuller S."/>
            <person name="Feldblyum T."/>
            <person name="Hsiao J."/>
            <person name="Zismann V."/>
            <person name="Iobst S."/>
            <person name="de Vazeille A.R."/>
            <person name="Buell C.R."/>
            <person name="Ying K."/>
            <person name="Li Y."/>
            <person name="Lu T."/>
            <person name="Huang Y."/>
            <person name="Zhao Q."/>
            <person name="Feng Q."/>
            <person name="Zhang L."/>
            <person name="Zhu J."/>
            <person name="Weng Q."/>
            <person name="Mu J."/>
            <person name="Lu Y."/>
            <person name="Fan D."/>
            <person name="Liu Y."/>
            <person name="Guan J."/>
            <person name="Zhang Y."/>
            <person name="Yu S."/>
            <person name="Liu X."/>
            <person name="Zhang Y."/>
            <person name="Hong G."/>
            <person name="Han B."/>
            <person name="Choisne N."/>
            <person name="Demange N."/>
            <person name="Orjeda G."/>
            <person name="Samain S."/>
            <person name="Cattolico L."/>
            <person name="Pelletier E."/>
            <person name="Couloux A."/>
            <person name="Segurens B."/>
            <person name="Wincker P."/>
            <person name="D'Hont A."/>
            <person name="Scarpelli C."/>
            <person name="Weissenbach J."/>
            <person name="Salanoubat M."/>
            <person name="Quetier F."/>
            <person name="Yu Y."/>
            <person name="Kim H.R."/>
            <person name="Rambo T."/>
            <person name="Currie J."/>
            <person name="Collura K."/>
            <person name="Luo M."/>
            <person name="Yang T."/>
            <person name="Ammiraju J.S.S."/>
            <person name="Engler F."/>
            <person name="Soderlund C."/>
            <person name="Wing R.A."/>
            <person name="Palmer L.E."/>
            <person name="de la Bastide M."/>
            <person name="Spiegel L."/>
            <person name="Nascimento L."/>
            <person name="Zutavern T."/>
            <person name="O'Shaughnessy A."/>
            <person name="Dike S."/>
            <person name="Dedhia N."/>
            <person name="Preston R."/>
            <person name="Balija V."/>
            <person name="McCombie W.R."/>
            <person name="Chow T."/>
            <person name="Chen H."/>
            <person name="Chung M."/>
            <person name="Chen C."/>
            <person name="Shaw J."/>
            <person name="Wu H."/>
            <person name="Hsiao K."/>
            <person name="Chao Y."/>
            <person name="Chu M."/>
            <person name="Cheng C."/>
            <person name="Hour A."/>
            <person name="Lee P."/>
            <person name="Lin S."/>
            <person name="Lin Y."/>
            <person name="Liou J."/>
            <person name="Liu S."/>
            <person name="Hsing Y."/>
            <person name="Raghuvanshi S."/>
            <person name="Mohanty A."/>
            <person name="Bharti A.K."/>
            <person name="Gaur A."/>
            <person name="Gupta V."/>
            <person name="Kumar D."/>
            <person name="Ravi V."/>
            <person name="Vij S."/>
            <person name="Kapur A."/>
            <person name="Khurana P."/>
            <person name="Khurana P."/>
            <person name="Khurana J.P."/>
            <person name="Tyagi A.K."/>
            <person name="Gaikwad K."/>
            <person name="Singh A."/>
            <person name="Dalal V."/>
            <person name="Srivastava S."/>
            <person name="Dixit A."/>
            <person name="Pal A.K."/>
            <person name="Ghazi I.A."/>
            <person name="Yadav M."/>
            <person name="Pandit A."/>
            <person name="Bhargava A."/>
            <person name="Sureshbabu K."/>
            <person name="Batra K."/>
            <person name="Sharma T.R."/>
            <person name="Mohapatra T."/>
            <person name="Singh N.K."/>
            <person name="Messing J."/>
            <person name="Nelson A.B."/>
            <person name="Fuks G."/>
            <person name="Kavchok S."/>
            <person name="Keizer G."/>
            <person name="Linton E."/>
            <person name="Llaca V."/>
            <person name="Song R."/>
            <person name="Tanyolac B."/>
            <person name="Young S."/>
            <person name="Ho-Il K."/>
            <person name="Hahn J.H."/>
            <person name="Sangsakoo G."/>
            <person name="Vanavichit A."/>
            <person name="de Mattos Luiz.A.T."/>
            <person name="Zimmer P.D."/>
            <person name="Malone G."/>
            <person name="Dellagostin O."/>
            <person name="de Oliveira A.C."/>
            <person name="Bevan M."/>
            <person name="Bancroft I."/>
            <person name="Minx P."/>
            <person name="Cordum H."/>
            <person name="Wilson R."/>
            <person name="Cheng Z."/>
            <person name="Jin W."/>
            <person name="Jiang J."/>
            <person name="Leong S.A."/>
            <person name="Iwama H."/>
            <person name="Gojobori T."/>
            <person name="Itoh T."/>
            <person name="Niimura Y."/>
            <person name="Fujii Y."/>
            <person name="Habara T."/>
            <person name="Sakai H."/>
            <person name="Sato Y."/>
            <person name="Wilson G."/>
            <person name="Kumar K."/>
            <person name="McCouch S."/>
            <person name="Juretic N."/>
            <person name="Hoen D."/>
            <person name="Wright S."/>
            <person name="Bruskiewich R."/>
            <person name="Bureau T."/>
            <person name="Miyao A."/>
            <person name="Hirochika H."/>
            <person name="Nishikawa T."/>
            <person name="Kadowaki K."/>
            <person name="Sugiura M."/>
            <person name="Burr B."/>
            <person name="Sasaki T."/>
        </authorList>
    </citation>
    <scope>NUCLEOTIDE SEQUENCE [LARGE SCALE GENOMIC DNA]</scope>
    <source>
        <strain evidence="3">cv. Nipponbare</strain>
    </source>
</reference>
<evidence type="ECO:0000313" key="3">
    <source>
        <dbReference type="Proteomes" id="UP000000763"/>
    </source>
</evidence>
<evidence type="ECO:0000313" key="2">
    <source>
        <dbReference type="EMBL" id="BAC57802.1"/>
    </source>
</evidence>
<dbReference type="EMBL" id="AP005479">
    <property type="protein sequence ID" value="BAC57802.1"/>
    <property type="molecule type" value="Genomic_DNA"/>
</dbReference>
<dbReference type="AlphaFoldDB" id="Q84YU2"/>
<feature type="compositionally biased region" description="Pro residues" evidence="1">
    <location>
        <begin position="161"/>
        <end position="177"/>
    </location>
</feature>
<organism evidence="2 3">
    <name type="scientific">Oryza sativa subsp. japonica</name>
    <name type="common">Rice</name>
    <dbReference type="NCBI Taxonomy" id="39947"/>
    <lineage>
        <taxon>Eukaryota</taxon>
        <taxon>Viridiplantae</taxon>
        <taxon>Streptophyta</taxon>
        <taxon>Embryophyta</taxon>
        <taxon>Tracheophyta</taxon>
        <taxon>Spermatophyta</taxon>
        <taxon>Magnoliopsida</taxon>
        <taxon>Liliopsida</taxon>
        <taxon>Poales</taxon>
        <taxon>Poaceae</taxon>
        <taxon>BOP clade</taxon>
        <taxon>Oryzoideae</taxon>
        <taxon>Oryzeae</taxon>
        <taxon>Oryzinae</taxon>
        <taxon>Oryza</taxon>
        <taxon>Oryza sativa</taxon>
    </lineage>
</organism>
<gene>
    <name evidence="2" type="primary">P0045A07.118</name>
</gene>
<feature type="region of interest" description="Disordered" evidence="1">
    <location>
        <begin position="100"/>
        <end position="213"/>
    </location>
</feature>
<name>Q84YU2_ORYSJ</name>
<dbReference type="Proteomes" id="UP000000763">
    <property type="component" value="Chromosome 7"/>
</dbReference>